<organism evidence="1 2">
    <name type="scientific">Streptantibioticus parmotrematis</name>
    <dbReference type="NCBI Taxonomy" id="2873249"/>
    <lineage>
        <taxon>Bacteria</taxon>
        <taxon>Bacillati</taxon>
        <taxon>Actinomycetota</taxon>
        <taxon>Actinomycetes</taxon>
        <taxon>Kitasatosporales</taxon>
        <taxon>Streptomycetaceae</taxon>
        <taxon>Streptantibioticus</taxon>
    </lineage>
</organism>
<dbReference type="InterPro" id="IPR046263">
    <property type="entry name" value="DUF6296"/>
</dbReference>
<evidence type="ECO:0000313" key="2">
    <source>
        <dbReference type="Proteomes" id="UP001198565"/>
    </source>
</evidence>
<protein>
    <submittedName>
        <fullName evidence="1">DUF6296 family protein</fullName>
    </submittedName>
</protein>
<gene>
    <name evidence="1" type="ORF">K7472_06645</name>
</gene>
<dbReference type="RefSeq" id="WP_222974979.1">
    <property type="nucleotide sequence ID" value="NZ_JAINVZ010000003.1"/>
</dbReference>
<dbReference type="Proteomes" id="UP001198565">
    <property type="component" value="Unassembled WGS sequence"/>
</dbReference>
<dbReference type="Pfam" id="PF19813">
    <property type="entry name" value="DUF6296"/>
    <property type="match status" value="1"/>
</dbReference>
<accession>A0ABS7QP28</accession>
<proteinExistence type="predicted"/>
<evidence type="ECO:0000313" key="1">
    <source>
        <dbReference type="EMBL" id="MBY8884521.1"/>
    </source>
</evidence>
<reference evidence="1 2" key="1">
    <citation type="submission" date="2021-08" db="EMBL/GenBank/DDBJ databases">
        <title>Streptomyces sp. PTM05 isolated from lichen.</title>
        <authorList>
            <person name="Somphong A."/>
            <person name="Phongsopitanun W."/>
            <person name="Tanasupawat S."/>
        </authorList>
    </citation>
    <scope>NUCLEOTIDE SEQUENCE [LARGE SCALE GENOMIC DNA]</scope>
    <source>
        <strain evidence="1 2">Ptm05</strain>
    </source>
</reference>
<sequence>MDTRTTAYELAFPHPGQEEPDRVVVRRTDASGPGGSAVYADDSGIVRAEISDEGEVRMLPSGGRQALTRPTDVKPLP</sequence>
<keyword evidence="2" id="KW-1185">Reference proteome</keyword>
<comment type="caution">
    <text evidence="1">The sequence shown here is derived from an EMBL/GenBank/DDBJ whole genome shotgun (WGS) entry which is preliminary data.</text>
</comment>
<name>A0ABS7QP28_9ACTN</name>
<dbReference type="EMBL" id="JAINVZ010000003">
    <property type="protein sequence ID" value="MBY8884521.1"/>
    <property type="molecule type" value="Genomic_DNA"/>
</dbReference>